<organism evidence="2 3">
    <name type="scientific">Heterodera trifolii</name>
    <dbReference type="NCBI Taxonomy" id="157864"/>
    <lineage>
        <taxon>Eukaryota</taxon>
        <taxon>Metazoa</taxon>
        <taxon>Ecdysozoa</taxon>
        <taxon>Nematoda</taxon>
        <taxon>Chromadorea</taxon>
        <taxon>Rhabditida</taxon>
        <taxon>Tylenchina</taxon>
        <taxon>Tylenchomorpha</taxon>
        <taxon>Tylenchoidea</taxon>
        <taxon>Heteroderidae</taxon>
        <taxon>Heteroderinae</taxon>
        <taxon>Heterodera</taxon>
    </lineage>
</organism>
<evidence type="ECO:0000313" key="3">
    <source>
        <dbReference type="Proteomes" id="UP001620626"/>
    </source>
</evidence>
<dbReference type="GO" id="GO:0016791">
    <property type="term" value="F:phosphatase activity"/>
    <property type="evidence" value="ECO:0007669"/>
    <property type="project" value="UniProtKB-ARBA"/>
</dbReference>
<keyword evidence="3" id="KW-1185">Reference proteome</keyword>
<dbReference type="InterPro" id="IPR051710">
    <property type="entry name" value="Phosphatase_SH3-domain"/>
</dbReference>
<dbReference type="Proteomes" id="UP001620626">
    <property type="component" value="Unassembled WGS sequence"/>
</dbReference>
<dbReference type="Gene3D" id="3.40.50.1240">
    <property type="entry name" value="Phosphoglycerate mutase-like"/>
    <property type="match status" value="1"/>
</dbReference>
<dbReference type="EMBL" id="JBICBT010000551">
    <property type="protein sequence ID" value="KAL3109969.1"/>
    <property type="molecule type" value="Genomic_DNA"/>
</dbReference>
<evidence type="ECO:0000313" key="2">
    <source>
        <dbReference type="EMBL" id="KAL3109969.1"/>
    </source>
</evidence>
<dbReference type="InterPro" id="IPR029033">
    <property type="entry name" value="His_PPase_superfam"/>
</dbReference>
<keyword evidence="1" id="KW-0175">Coiled coil</keyword>
<evidence type="ECO:0008006" key="4">
    <source>
        <dbReference type="Google" id="ProtNLM"/>
    </source>
</evidence>
<dbReference type="AlphaFoldDB" id="A0ABD2L4D8"/>
<accession>A0ABD2L4D8</accession>
<comment type="caution">
    <text evidence="2">The sequence shown here is derived from an EMBL/GenBank/DDBJ whole genome shotgun (WGS) entry which is preliminary data.</text>
</comment>
<dbReference type="SUPFAM" id="SSF53254">
    <property type="entry name" value="Phosphoglycerate mutase-like"/>
    <property type="match status" value="1"/>
</dbReference>
<gene>
    <name evidence="2" type="ORF">niasHT_017342</name>
</gene>
<dbReference type="PANTHER" id="PTHR16469">
    <property type="entry name" value="UBIQUITIN-ASSOCIATED AND SH3 DOMAIN-CONTAINING BA-RELATED"/>
    <property type="match status" value="1"/>
</dbReference>
<protein>
    <recommendedName>
        <fullName evidence="4">Phosphoglycerate mutase</fullName>
    </recommendedName>
</protein>
<dbReference type="CDD" id="cd07067">
    <property type="entry name" value="HP_PGM_like"/>
    <property type="match status" value="1"/>
</dbReference>
<sequence>MSFGVLDAAKFVQCHDDYYRENVKIDEQNLISWILDKKHCINEFQSKLNEWNEKLNKEKEIAAEESGQVQAAFHFKQISSYKAYQPKMKMSAISQIHQAQNVTIARYFLGKILSTEAEHRQNISKLLRELEVRKKLLDLVRYEEKMGIYDDILKNIRYQLKEKEEFCDKCTETDYGISYKYEDFLQSLDLIEHELRSIQITMTDEDTNNLEQFWTIDKRPIVRQTLWLVRHAERLDNISNWGNNLNELDQQDTPLSKRGIEQAKQLGKRFKTEKIDKIFASPFNRTVHTASLLLGGNPNHHNTYINVEPGFGEFYKICSVKLGFMETAKLKEHFALIDLNYLPVYNKRLLQLIDSERSQRPQQEEKDCSFVVENALRHILKANQNAKNIVVVSHCGLIATIHELLTGEETSCGQATVSKFVQYANDDATDDVLKRYHVEYSSDMSHLTEHSNLRPF</sequence>
<feature type="coiled-coil region" evidence="1">
    <location>
        <begin position="41"/>
        <end position="68"/>
    </location>
</feature>
<dbReference type="PANTHER" id="PTHR16469:SF27">
    <property type="entry name" value="UBIQUITIN-ASSOCIATED AND SH3 DOMAIN-CONTAINING BA-RELATED"/>
    <property type="match status" value="1"/>
</dbReference>
<name>A0ABD2L4D8_9BILA</name>
<dbReference type="SMART" id="SM00855">
    <property type="entry name" value="PGAM"/>
    <property type="match status" value="1"/>
</dbReference>
<evidence type="ECO:0000256" key="1">
    <source>
        <dbReference type="SAM" id="Coils"/>
    </source>
</evidence>
<proteinExistence type="predicted"/>
<reference evidence="2 3" key="1">
    <citation type="submission" date="2024-10" db="EMBL/GenBank/DDBJ databases">
        <authorList>
            <person name="Kim D."/>
        </authorList>
    </citation>
    <scope>NUCLEOTIDE SEQUENCE [LARGE SCALE GENOMIC DNA]</scope>
    <source>
        <strain evidence="2">BH-2024</strain>
    </source>
</reference>
<dbReference type="InterPro" id="IPR013078">
    <property type="entry name" value="His_Pase_superF_clade-1"/>
</dbReference>
<dbReference type="Pfam" id="PF00300">
    <property type="entry name" value="His_Phos_1"/>
    <property type="match status" value="1"/>
</dbReference>